<protein>
    <submittedName>
        <fullName evidence="1">14620_t:CDS:1</fullName>
    </submittedName>
</protein>
<reference evidence="1" key="1">
    <citation type="submission" date="2021-06" db="EMBL/GenBank/DDBJ databases">
        <authorList>
            <person name="Kallberg Y."/>
            <person name="Tangrot J."/>
            <person name="Rosling A."/>
        </authorList>
    </citation>
    <scope>NUCLEOTIDE SEQUENCE</scope>
    <source>
        <strain evidence="1">CL551</strain>
    </source>
</reference>
<dbReference type="Proteomes" id="UP000789342">
    <property type="component" value="Unassembled WGS sequence"/>
</dbReference>
<feature type="non-terminal residue" evidence="1">
    <location>
        <position position="1"/>
    </location>
</feature>
<organism evidence="1 2">
    <name type="scientific">Acaulospora morrowiae</name>
    <dbReference type="NCBI Taxonomy" id="94023"/>
    <lineage>
        <taxon>Eukaryota</taxon>
        <taxon>Fungi</taxon>
        <taxon>Fungi incertae sedis</taxon>
        <taxon>Mucoromycota</taxon>
        <taxon>Glomeromycotina</taxon>
        <taxon>Glomeromycetes</taxon>
        <taxon>Diversisporales</taxon>
        <taxon>Acaulosporaceae</taxon>
        <taxon>Acaulospora</taxon>
    </lineage>
</organism>
<gene>
    <name evidence="1" type="ORF">AMORRO_LOCUS17847</name>
</gene>
<evidence type="ECO:0000313" key="2">
    <source>
        <dbReference type="Proteomes" id="UP000789342"/>
    </source>
</evidence>
<name>A0A9N9JQC0_9GLOM</name>
<dbReference type="AlphaFoldDB" id="A0A9N9JQC0"/>
<proteinExistence type="predicted"/>
<keyword evidence="2" id="KW-1185">Reference proteome</keyword>
<feature type="non-terminal residue" evidence="1">
    <location>
        <position position="50"/>
    </location>
</feature>
<evidence type="ECO:0000313" key="1">
    <source>
        <dbReference type="EMBL" id="CAG8787389.1"/>
    </source>
</evidence>
<comment type="caution">
    <text evidence="1">The sequence shown here is derived from an EMBL/GenBank/DDBJ whole genome shotgun (WGS) entry which is preliminary data.</text>
</comment>
<dbReference type="EMBL" id="CAJVPV010057958">
    <property type="protein sequence ID" value="CAG8787389.1"/>
    <property type="molecule type" value="Genomic_DNA"/>
</dbReference>
<accession>A0A9N9JQC0</accession>
<sequence>MIIEDNKSLPEENVSISTGAILKDKPETVIADNNISEKVEYLLKEEVDES</sequence>